<dbReference type="InterPro" id="IPR002763">
    <property type="entry name" value="DUF72"/>
</dbReference>
<reference evidence="1 3" key="1">
    <citation type="submission" date="2015-11" db="EMBL/GenBank/DDBJ databases">
        <title>Genomic analysis of 38 Legionella species identifies large and diverse effector repertoires.</title>
        <authorList>
            <person name="Burstein D."/>
            <person name="Amaro F."/>
            <person name="Zusman T."/>
            <person name="Lifshitz Z."/>
            <person name="Cohen O."/>
            <person name="Gilbert J.A."/>
            <person name="Pupko T."/>
            <person name="Shuman H.A."/>
            <person name="Segal G."/>
        </authorList>
    </citation>
    <scope>NUCLEOTIDE SEQUENCE [LARGE SCALE GENOMIC DNA]</scope>
    <source>
        <strain evidence="1 3">Lyon 8420412</strain>
    </source>
</reference>
<proteinExistence type="predicted"/>
<reference evidence="2 4" key="2">
    <citation type="submission" date="2018-06" db="EMBL/GenBank/DDBJ databases">
        <authorList>
            <consortium name="Pathogen Informatics"/>
            <person name="Doyle S."/>
        </authorList>
    </citation>
    <scope>NUCLEOTIDE SEQUENCE [LARGE SCALE GENOMIC DNA]</scope>
    <source>
        <strain evidence="2 4">NCTC12388</strain>
    </source>
</reference>
<evidence type="ECO:0000313" key="4">
    <source>
        <dbReference type="Proteomes" id="UP000254476"/>
    </source>
</evidence>
<sequence>MSFMNIGTSGWVYQGWKEVFYPPSLPAKDMLAYYASIFNTVELNNSFYRMPSSKNILKWKENTPDDFVFSCKASRFITHIKKLNDVQDGIHYLFKTLEGLDKKLGPILFQLPPYWPLDFERLDQFIKELPKSFSITFEFRNKSWLCKKVYDLLLKNNIALCFYDYKGFQCPEIVTSDFIYLRLHGPHLEPYSGHYKENSLLDYVHKFTHWDKSVKKIFCYFDNDEKVAAPHDAQLLKKLTLMKGNNHEQYLDDIK</sequence>
<dbReference type="SUPFAM" id="SSF117396">
    <property type="entry name" value="TM1631-like"/>
    <property type="match status" value="1"/>
</dbReference>
<dbReference type="AlphaFoldDB" id="A0A378JDK0"/>
<dbReference type="Proteomes" id="UP000254476">
    <property type="component" value="Unassembled WGS sequence"/>
</dbReference>
<dbReference type="InterPro" id="IPR036520">
    <property type="entry name" value="UPF0759_sf"/>
</dbReference>
<dbReference type="Gene3D" id="3.20.20.410">
    <property type="entry name" value="Protein of unknown function UPF0759"/>
    <property type="match status" value="1"/>
</dbReference>
<protein>
    <submittedName>
        <fullName evidence="2">Protein of uncharacterized function DUF72</fullName>
    </submittedName>
</protein>
<dbReference type="OrthoDB" id="9780310at2"/>
<dbReference type="Pfam" id="PF01904">
    <property type="entry name" value="DUF72"/>
    <property type="match status" value="1"/>
</dbReference>
<gene>
    <name evidence="2" type="primary">yecE</name>
    <name evidence="1" type="ORF">Lgra_2317</name>
    <name evidence="2" type="ORF">NCTC12388_02449</name>
</gene>
<accession>A0A378JDK0</accession>
<dbReference type="PANTHER" id="PTHR30348:SF4">
    <property type="entry name" value="DUF72 DOMAIN-CONTAINING PROTEIN"/>
    <property type="match status" value="1"/>
</dbReference>
<evidence type="ECO:0000313" key="2">
    <source>
        <dbReference type="EMBL" id="STX45705.1"/>
    </source>
</evidence>
<evidence type="ECO:0000313" key="3">
    <source>
        <dbReference type="Proteomes" id="UP000054691"/>
    </source>
</evidence>
<dbReference type="Proteomes" id="UP000054691">
    <property type="component" value="Unassembled WGS sequence"/>
</dbReference>
<name>A0A378JDK0_9GAMM</name>
<dbReference type="STRING" id="45066.Lgra_2317"/>
<evidence type="ECO:0000313" key="1">
    <source>
        <dbReference type="EMBL" id="KTD09082.1"/>
    </source>
</evidence>
<dbReference type="EMBL" id="LNYE01000023">
    <property type="protein sequence ID" value="KTD09082.1"/>
    <property type="molecule type" value="Genomic_DNA"/>
</dbReference>
<keyword evidence="3" id="KW-1185">Reference proteome</keyword>
<organism evidence="2 4">
    <name type="scientific">Legionella gratiana</name>
    <dbReference type="NCBI Taxonomy" id="45066"/>
    <lineage>
        <taxon>Bacteria</taxon>
        <taxon>Pseudomonadati</taxon>
        <taxon>Pseudomonadota</taxon>
        <taxon>Gammaproteobacteria</taxon>
        <taxon>Legionellales</taxon>
        <taxon>Legionellaceae</taxon>
        <taxon>Legionella</taxon>
    </lineage>
</organism>
<dbReference type="PANTHER" id="PTHR30348">
    <property type="entry name" value="UNCHARACTERIZED PROTEIN YECE"/>
    <property type="match status" value="1"/>
</dbReference>
<dbReference type="RefSeq" id="WP_058499439.1">
    <property type="nucleotide sequence ID" value="NZ_CAAAHW010000004.1"/>
</dbReference>
<dbReference type="EMBL" id="UGOB01000001">
    <property type="protein sequence ID" value="STX45705.1"/>
    <property type="molecule type" value="Genomic_DNA"/>
</dbReference>